<dbReference type="AlphaFoldDB" id="A0A645J8W9"/>
<protein>
    <submittedName>
        <fullName evidence="2">Uncharacterized protein</fullName>
    </submittedName>
</protein>
<feature type="compositionally biased region" description="Basic and acidic residues" evidence="1">
    <location>
        <begin position="95"/>
        <end position="113"/>
    </location>
</feature>
<feature type="region of interest" description="Disordered" evidence="1">
    <location>
        <begin position="71"/>
        <end position="133"/>
    </location>
</feature>
<feature type="compositionally biased region" description="Basic residues" evidence="1">
    <location>
        <begin position="18"/>
        <end position="32"/>
    </location>
</feature>
<evidence type="ECO:0000313" key="2">
    <source>
        <dbReference type="EMBL" id="MPN55953.1"/>
    </source>
</evidence>
<name>A0A645J8W9_9ZZZZ</name>
<evidence type="ECO:0000256" key="1">
    <source>
        <dbReference type="SAM" id="MobiDB-lite"/>
    </source>
</evidence>
<reference evidence="2" key="1">
    <citation type="submission" date="2019-08" db="EMBL/GenBank/DDBJ databases">
        <authorList>
            <person name="Kucharzyk K."/>
            <person name="Murdoch R.W."/>
            <person name="Higgins S."/>
            <person name="Loffler F."/>
        </authorList>
    </citation>
    <scope>NUCLEOTIDE SEQUENCE</scope>
</reference>
<organism evidence="2">
    <name type="scientific">bioreactor metagenome</name>
    <dbReference type="NCBI Taxonomy" id="1076179"/>
    <lineage>
        <taxon>unclassified sequences</taxon>
        <taxon>metagenomes</taxon>
        <taxon>ecological metagenomes</taxon>
    </lineage>
</organism>
<accession>A0A645J8W9</accession>
<gene>
    <name evidence="2" type="ORF">SDC9_203637</name>
</gene>
<feature type="region of interest" description="Disordered" evidence="1">
    <location>
        <begin position="18"/>
        <end position="42"/>
    </location>
</feature>
<dbReference type="EMBL" id="VSSQ01125749">
    <property type="protein sequence ID" value="MPN55953.1"/>
    <property type="molecule type" value="Genomic_DNA"/>
</dbReference>
<proteinExistence type="predicted"/>
<sequence>MRIGKVQHRIEIGVPKAHCRKQRNGSQNRHRHGQSDSVQGGNMVGAVYHRGFPDGIRQALIIVFQQDQVKNVQQMRQDHGPEFVQKPQGTHQQKRRDEPAGKEHCENKKEHKLLSSAELRQRQRIGRGRFHRQ</sequence>
<comment type="caution">
    <text evidence="2">The sequence shown here is derived from an EMBL/GenBank/DDBJ whole genome shotgun (WGS) entry which is preliminary data.</text>
</comment>
<feature type="compositionally biased region" description="Basic residues" evidence="1">
    <location>
        <begin position="122"/>
        <end position="133"/>
    </location>
</feature>